<feature type="compositionally biased region" description="Basic and acidic residues" evidence="7">
    <location>
        <begin position="119"/>
        <end position="147"/>
    </location>
</feature>
<dbReference type="InterPro" id="IPR002543">
    <property type="entry name" value="FtsK_dom"/>
</dbReference>
<dbReference type="InterPro" id="IPR027417">
    <property type="entry name" value="P-loop_NTPase"/>
</dbReference>
<protein>
    <submittedName>
        <fullName evidence="9">DNA translocase SftA</fullName>
    </submittedName>
</protein>
<keyword evidence="10" id="KW-1185">Reference proteome</keyword>
<evidence type="ECO:0000256" key="1">
    <source>
        <dbReference type="ARBA" id="ARBA00004141"/>
    </source>
</evidence>
<evidence type="ECO:0000256" key="4">
    <source>
        <dbReference type="ARBA" id="ARBA00022840"/>
    </source>
</evidence>
<feature type="compositionally biased region" description="Basic and acidic residues" evidence="7">
    <location>
        <begin position="51"/>
        <end position="61"/>
    </location>
</feature>
<dbReference type="EMBL" id="CAJEWD010000007">
    <property type="protein sequence ID" value="CAD2076549.1"/>
    <property type="molecule type" value="Genomic_DNA"/>
</dbReference>
<keyword evidence="3 6" id="KW-0547">Nucleotide-binding</keyword>
<feature type="compositionally biased region" description="Basic and acidic residues" evidence="7">
    <location>
        <begin position="8"/>
        <end position="22"/>
    </location>
</feature>
<dbReference type="RefSeq" id="WP_185125524.1">
    <property type="nucleotide sequence ID" value="NZ_CAJEWD010000007.1"/>
</dbReference>
<dbReference type="PANTHER" id="PTHR22683:SF41">
    <property type="entry name" value="DNA TRANSLOCASE FTSK"/>
    <property type="match status" value="1"/>
</dbReference>
<evidence type="ECO:0000256" key="3">
    <source>
        <dbReference type="ARBA" id="ARBA00022741"/>
    </source>
</evidence>
<comment type="subcellular location">
    <subcellularLocation>
        <location evidence="1">Membrane</location>
        <topology evidence="1">Multi-pass membrane protein</topology>
    </subcellularLocation>
</comment>
<dbReference type="GO" id="GO:0016020">
    <property type="term" value="C:membrane"/>
    <property type="evidence" value="ECO:0007669"/>
    <property type="project" value="UniProtKB-SubCell"/>
</dbReference>
<evidence type="ECO:0000256" key="7">
    <source>
        <dbReference type="SAM" id="MobiDB-lite"/>
    </source>
</evidence>
<accession>A0A6V7RFT4</accession>
<feature type="binding site" evidence="6">
    <location>
        <begin position="348"/>
        <end position="355"/>
    </location>
    <ligand>
        <name>ATP</name>
        <dbReference type="ChEBI" id="CHEBI:30616"/>
    </ligand>
</feature>
<dbReference type="Gene3D" id="3.30.980.40">
    <property type="match status" value="1"/>
</dbReference>
<organism evidence="9 10">
    <name type="scientific">Jeotgalicoccus meleagridis</name>
    <dbReference type="NCBI Taxonomy" id="2759181"/>
    <lineage>
        <taxon>Bacteria</taxon>
        <taxon>Bacillati</taxon>
        <taxon>Bacillota</taxon>
        <taxon>Bacilli</taxon>
        <taxon>Bacillales</taxon>
        <taxon>Staphylococcaceae</taxon>
        <taxon>Jeotgalicoccus</taxon>
    </lineage>
</organism>
<dbReference type="GO" id="GO:0003677">
    <property type="term" value="F:DNA binding"/>
    <property type="evidence" value="ECO:0007669"/>
    <property type="project" value="UniProtKB-KW"/>
</dbReference>
<keyword evidence="4 6" id="KW-0067">ATP-binding</keyword>
<name>A0A6V7RFT4_9STAP</name>
<dbReference type="PROSITE" id="PS50901">
    <property type="entry name" value="FTSK"/>
    <property type="match status" value="1"/>
</dbReference>
<dbReference type="Pfam" id="PF17854">
    <property type="entry name" value="FtsK_alpha"/>
    <property type="match status" value="1"/>
</dbReference>
<comment type="caution">
    <text evidence="9">The sequence shown here is derived from an EMBL/GenBank/DDBJ whole genome shotgun (WGS) entry which is preliminary data.</text>
</comment>
<feature type="region of interest" description="Disordered" evidence="7">
    <location>
        <begin position="119"/>
        <end position="170"/>
    </location>
</feature>
<dbReference type="Pfam" id="PF01580">
    <property type="entry name" value="FtsK_SpoIIIE"/>
    <property type="match status" value="1"/>
</dbReference>
<gene>
    <name evidence="9" type="primary">sftA</name>
    <name evidence="9" type="ORF">JEODO184_00991</name>
</gene>
<evidence type="ECO:0000256" key="2">
    <source>
        <dbReference type="ARBA" id="ARBA00006474"/>
    </source>
</evidence>
<dbReference type="AlphaFoldDB" id="A0A6V7RFT4"/>
<evidence type="ECO:0000313" key="9">
    <source>
        <dbReference type="EMBL" id="CAD2076549.1"/>
    </source>
</evidence>
<comment type="similarity">
    <text evidence="2">Belongs to the FtsK/SpoIIIE/SftA family.</text>
</comment>
<reference evidence="9 10" key="1">
    <citation type="submission" date="2020-07" db="EMBL/GenBank/DDBJ databases">
        <authorList>
            <person name="Criscuolo A."/>
        </authorList>
    </citation>
    <scope>NUCLEOTIDE SEQUENCE [LARGE SCALE GENOMIC DNA]</scope>
    <source>
        <strain evidence="9">CIP111649</strain>
    </source>
</reference>
<feature type="compositionally biased region" description="Basic and acidic residues" evidence="7">
    <location>
        <begin position="157"/>
        <end position="170"/>
    </location>
</feature>
<dbReference type="Gene3D" id="3.40.50.300">
    <property type="entry name" value="P-loop containing nucleotide triphosphate hydrolases"/>
    <property type="match status" value="1"/>
</dbReference>
<dbReference type="Proteomes" id="UP000589351">
    <property type="component" value="Unassembled WGS sequence"/>
</dbReference>
<dbReference type="GO" id="GO:0005524">
    <property type="term" value="F:ATP binding"/>
    <property type="evidence" value="ECO:0007669"/>
    <property type="project" value="UniProtKB-UniRule"/>
</dbReference>
<evidence type="ECO:0000256" key="5">
    <source>
        <dbReference type="ARBA" id="ARBA00023125"/>
    </source>
</evidence>
<proteinExistence type="inferred from homology"/>
<dbReference type="InterPro" id="IPR041027">
    <property type="entry name" value="FtsK_alpha"/>
</dbReference>
<feature type="compositionally biased region" description="Basic residues" evidence="7">
    <location>
        <begin position="66"/>
        <end position="76"/>
    </location>
</feature>
<evidence type="ECO:0000259" key="8">
    <source>
        <dbReference type="PROSITE" id="PS50901"/>
    </source>
</evidence>
<evidence type="ECO:0000256" key="6">
    <source>
        <dbReference type="PROSITE-ProRule" id="PRU00289"/>
    </source>
</evidence>
<feature type="domain" description="FtsK" evidence="8">
    <location>
        <begin position="330"/>
        <end position="515"/>
    </location>
</feature>
<keyword evidence="5" id="KW-0238">DNA-binding</keyword>
<sequence>MVRRRREFNKDSRINDNKRESFKFPLDIDNSSLSNDDQDVRTPSDQPSVYNKRDSKEEKYQLTRPSVKRPTRHTILKARDIPSAIYGSKRKQPERDSKEVYGEKFKNYNSIIVSQIVKERKEKEQRQRDIKKKENQRRAQLAAEEKRRKARIQNGEISDKKTGAKKKEKERLSVLGSKEEVLRKKQLQNQSKRLGPSMSQPGISILGDYQETDYQEADKLLINRINEAFDTLGVEGKVIGYVSNGIIGRYEVKLNRSFRVANVPHLNQALKKNLGLDHLRIMSPLIGTSNIGLEVPLSEVNPITFRTLFESSSLKLRKNDFKFVLGKTVDDKIFSYELSKAGHILVYGNQTLYDTQPVDMILLSLLMNHSPHDLRISVIAEDDSYDDYLDVPHLFGHKVSPSSEHALLDVLTELNNRNVQFRRAHVRNIQSYNNRVKFESEKATMVVVIDDLQGILTNENPEVPRALIQILRQGKPLGIHVIANYKNTDQNIRYELLQLMQTKISFYDEDSDVVNSSNELTEGNDTLVVIPTSNKPNRVSIGQVSKLVRQSVFDHIKHNNR</sequence>
<dbReference type="InterPro" id="IPR050206">
    <property type="entry name" value="FtsK/SpoIIIE/SftA"/>
</dbReference>
<evidence type="ECO:0000313" key="10">
    <source>
        <dbReference type="Proteomes" id="UP000589351"/>
    </source>
</evidence>
<feature type="region of interest" description="Disordered" evidence="7">
    <location>
        <begin position="1"/>
        <end position="98"/>
    </location>
</feature>
<dbReference type="PANTHER" id="PTHR22683">
    <property type="entry name" value="SPORULATION PROTEIN RELATED"/>
    <property type="match status" value="1"/>
</dbReference>